<dbReference type="Proteomes" id="UP000592180">
    <property type="component" value="Unassembled WGS sequence"/>
</dbReference>
<organism evidence="1 2">
    <name type="scientific">Chryseobacterium defluvii</name>
    <dbReference type="NCBI Taxonomy" id="160396"/>
    <lineage>
        <taxon>Bacteria</taxon>
        <taxon>Pseudomonadati</taxon>
        <taxon>Bacteroidota</taxon>
        <taxon>Flavobacteriia</taxon>
        <taxon>Flavobacteriales</taxon>
        <taxon>Weeksellaceae</taxon>
        <taxon>Chryseobacterium group</taxon>
        <taxon>Chryseobacterium</taxon>
    </lineage>
</organism>
<accession>A0A840KA45</accession>
<reference evidence="1 2" key="1">
    <citation type="submission" date="2020-08" db="EMBL/GenBank/DDBJ databases">
        <title>Functional genomics of gut bacteria from endangered species of beetles.</title>
        <authorList>
            <person name="Carlos-Shanley C."/>
        </authorList>
    </citation>
    <scope>NUCLEOTIDE SEQUENCE [LARGE SCALE GENOMIC DNA]</scope>
    <source>
        <strain evidence="1 2">S00151</strain>
    </source>
</reference>
<dbReference type="RefSeq" id="WP_184182965.1">
    <property type="nucleotide sequence ID" value="NZ_JACHLE010000001.1"/>
</dbReference>
<protein>
    <submittedName>
        <fullName evidence="1">Putative iron-regulated protein</fullName>
    </submittedName>
</protein>
<proteinExistence type="predicted"/>
<gene>
    <name evidence="1" type="ORF">HNP38_000149</name>
</gene>
<dbReference type="AlphaFoldDB" id="A0A840KA45"/>
<comment type="caution">
    <text evidence="1">The sequence shown here is derived from an EMBL/GenBank/DDBJ whole genome shotgun (WGS) entry which is preliminary data.</text>
</comment>
<dbReference type="InterPro" id="IPR038314">
    <property type="entry name" value="T6SS_sf"/>
</dbReference>
<evidence type="ECO:0000313" key="2">
    <source>
        <dbReference type="Proteomes" id="UP000592180"/>
    </source>
</evidence>
<name>A0A840KA45_9FLAO</name>
<keyword evidence="2" id="KW-1185">Reference proteome</keyword>
<sequence length="161" mass="19349">MGATLNIMIKVKFLLCVFILSSCSISKELRDERKSWNFNRWEKEYKDRAFCLCVLKGYENKEIEKILWEKDRSFYNPLGRAIFDKSLKPVIDNEIEKIRLDSINSTYPEDLKGIYQKKQVFNHCLKFYNSKELDKLAKKERENWKKIPNILDEVHKEIPTY</sequence>
<evidence type="ECO:0000313" key="1">
    <source>
        <dbReference type="EMBL" id="MBB4804877.1"/>
    </source>
</evidence>
<dbReference type="Gene3D" id="1.20.120.1620">
    <property type="match status" value="1"/>
</dbReference>
<dbReference type="EMBL" id="JACHLE010000001">
    <property type="protein sequence ID" value="MBB4804877.1"/>
    <property type="molecule type" value="Genomic_DNA"/>
</dbReference>